<gene>
    <name evidence="4" type="primary">prfB</name>
    <name evidence="8" type="ORF">US62_C0004G0010</name>
</gene>
<evidence type="ECO:0000313" key="8">
    <source>
        <dbReference type="EMBL" id="KKQ46197.1"/>
    </source>
</evidence>
<evidence type="ECO:0000256" key="4">
    <source>
        <dbReference type="HAMAP-Rule" id="MF_00094"/>
    </source>
</evidence>
<keyword evidence="3 4" id="KW-0648">Protein biosynthesis</keyword>
<dbReference type="EMBL" id="LBTR01000004">
    <property type="protein sequence ID" value="KKQ46197.1"/>
    <property type="molecule type" value="Genomic_DNA"/>
</dbReference>
<dbReference type="GO" id="GO:0016149">
    <property type="term" value="F:translation release factor activity, codon specific"/>
    <property type="evidence" value="ECO:0007669"/>
    <property type="project" value="UniProtKB-UniRule"/>
</dbReference>
<dbReference type="NCBIfam" id="TIGR00020">
    <property type="entry name" value="prfB"/>
    <property type="match status" value="1"/>
</dbReference>
<keyword evidence="2 4" id="KW-0488">Methylation</keyword>
<evidence type="ECO:0000256" key="6">
    <source>
        <dbReference type="SAM" id="Coils"/>
    </source>
</evidence>
<dbReference type="Gene3D" id="1.20.58.410">
    <property type="entry name" value="Release factor"/>
    <property type="match status" value="1"/>
</dbReference>
<dbReference type="HAMAP" id="MF_00094">
    <property type="entry name" value="Rel_fac_2"/>
    <property type="match status" value="1"/>
</dbReference>
<comment type="function">
    <text evidence="4">Peptide chain release factor 2 directs the termination of translation in response to the peptide chain termination codons UGA and UAA.</text>
</comment>
<comment type="similarity">
    <text evidence="1 4">Belongs to the prokaryotic/mitochondrial release factor family.</text>
</comment>
<evidence type="ECO:0000256" key="1">
    <source>
        <dbReference type="ARBA" id="ARBA00010835"/>
    </source>
</evidence>
<dbReference type="SUPFAM" id="SSF75620">
    <property type="entry name" value="Release factor"/>
    <property type="match status" value="1"/>
</dbReference>
<dbReference type="PANTHER" id="PTHR43116">
    <property type="entry name" value="PEPTIDE CHAIN RELEASE FACTOR 2"/>
    <property type="match status" value="1"/>
</dbReference>
<evidence type="ECO:0000256" key="3">
    <source>
        <dbReference type="ARBA" id="ARBA00022917"/>
    </source>
</evidence>
<dbReference type="PANTHER" id="PTHR43116:SF3">
    <property type="entry name" value="CLASS I PEPTIDE CHAIN RELEASE FACTOR"/>
    <property type="match status" value="1"/>
</dbReference>
<evidence type="ECO:0000313" key="9">
    <source>
        <dbReference type="Proteomes" id="UP000034603"/>
    </source>
</evidence>
<sequence>MNDSSSEINKLQEDFGGLVNNFGLEDKQMRLKELEAKSTDPNLWDDQENARAIMQELGDLKNEIEEFKSLKDEIQILAELTKDEDNSDLSKEFAALQKRFEKFKIKSYLSGPFDKKNALVTIHAGQGGTEAMDWSSMLFRMYSRFCERKGWDLETIAASPGEEAGFKSITFRVSGSYVYGYLKGEGGTHRLVRQSPFNADKLRQTSFALVEVLPEFDEADLPEVQMNDEDLDWQFYRSGGHGGQNVNKVSTAVRLTHKPSGIVVTAQTERFQERNRMYALNLLRAKLWALETKRREENIADIKGEYRPASWGNQIRSYVLHPYKMVKDLRTDYEVGNAESVLDGDLDGFIEEELKIGNKN</sequence>
<feature type="domain" description="Prokaryotic-type class I peptide chain release factors" evidence="7">
    <location>
        <begin position="237"/>
        <end position="253"/>
    </location>
</feature>
<dbReference type="InterPro" id="IPR045853">
    <property type="entry name" value="Pep_chain_release_fac_I_sf"/>
</dbReference>
<comment type="PTM">
    <text evidence="4">Methylated by PrmC. Methylation increases the termination efficiency of RF2.</text>
</comment>
<proteinExistence type="inferred from homology"/>
<dbReference type="SMART" id="SM00937">
    <property type="entry name" value="PCRF"/>
    <property type="match status" value="1"/>
</dbReference>
<protein>
    <recommendedName>
        <fullName evidence="4 5">Peptide chain release factor 2</fullName>
        <shortName evidence="4">RF-2</shortName>
    </recommendedName>
</protein>
<feature type="modified residue" description="N5-methylglutamine" evidence="4">
    <location>
        <position position="244"/>
    </location>
</feature>
<dbReference type="InterPro" id="IPR005139">
    <property type="entry name" value="PCRF"/>
</dbReference>
<keyword evidence="4" id="KW-0963">Cytoplasm</keyword>
<feature type="coiled-coil region" evidence="6">
    <location>
        <begin position="50"/>
        <end position="80"/>
    </location>
</feature>
<dbReference type="Pfam" id="PF03462">
    <property type="entry name" value="PCRF"/>
    <property type="match status" value="1"/>
</dbReference>
<reference evidence="8 9" key="1">
    <citation type="journal article" date="2015" name="Nature">
        <title>rRNA introns, odd ribosomes, and small enigmatic genomes across a large radiation of phyla.</title>
        <authorList>
            <person name="Brown C.T."/>
            <person name="Hug L.A."/>
            <person name="Thomas B.C."/>
            <person name="Sharon I."/>
            <person name="Castelle C.J."/>
            <person name="Singh A."/>
            <person name="Wilkins M.J."/>
            <person name="Williams K.H."/>
            <person name="Banfield J.F."/>
        </authorList>
    </citation>
    <scope>NUCLEOTIDE SEQUENCE [LARGE SCALE GENOMIC DNA]</scope>
</reference>
<accession>A0A0G0HVB4</accession>
<evidence type="ECO:0000256" key="2">
    <source>
        <dbReference type="ARBA" id="ARBA00022481"/>
    </source>
</evidence>
<evidence type="ECO:0000259" key="7">
    <source>
        <dbReference type="PROSITE" id="PS00745"/>
    </source>
</evidence>
<comment type="subcellular location">
    <subcellularLocation>
        <location evidence="4">Cytoplasm</location>
    </subcellularLocation>
</comment>
<keyword evidence="6" id="KW-0175">Coiled coil</keyword>
<dbReference type="Pfam" id="PF00472">
    <property type="entry name" value="RF-1"/>
    <property type="match status" value="1"/>
</dbReference>
<evidence type="ECO:0000256" key="5">
    <source>
        <dbReference type="NCBIfam" id="TIGR00020"/>
    </source>
</evidence>
<dbReference type="PATRIC" id="fig|1618546.3.peg.104"/>
<dbReference type="AlphaFoldDB" id="A0A0G0HVB4"/>
<dbReference type="Proteomes" id="UP000034603">
    <property type="component" value="Unassembled WGS sequence"/>
</dbReference>
<dbReference type="PROSITE" id="PS00745">
    <property type="entry name" value="RF_PROK_I"/>
    <property type="match status" value="1"/>
</dbReference>
<dbReference type="Gene3D" id="3.30.70.1660">
    <property type="match status" value="1"/>
</dbReference>
<name>A0A0G0HVB4_9BACT</name>
<dbReference type="InterPro" id="IPR000352">
    <property type="entry name" value="Pep_chain_release_fac_I"/>
</dbReference>
<dbReference type="Gene3D" id="3.30.160.20">
    <property type="match status" value="1"/>
</dbReference>
<comment type="caution">
    <text evidence="8">The sequence shown here is derived from an EMBL/GenBank/DDBJ whole genome shotgun (WGS) entry which is preliminary data.</text>
</comment>
<organism evidence="8 9">
    <name type="scientific">Candidatus Woesebacteria bacterium GW2011_GWA1_37_8</name>
    <dbReference type="NCBI Taxonomy" id="1618546"/>
    <lineage>
        <taxon>Bacteria</taxon>
        <taxon>Candidatus Woeseibacteriota</taxon>
    </lineage>
</organism>
<dbReference type="GO" id="GO:0005737">
    <property type="term" value="C:cytoplasm"/>
    <property type="evidence" value="ECO:0007669"/>
    <property type="project" value="UniProtKB-SubCell"/>
</dbReference>
<dbReference type="InterPro" id="IPR004374">
    <property type="entry name" value="PrfB"/>
</dbReference>